<dbReference type="InterPro" id="IPR025101">
    <property type="entry name" value="DUF4012"/>
</dbReference>
<accession>A0A4Y9FVE5</accession>
<feature type="non-terminal residue" evidence="3">
    <location>
        <position position="1"/>
    </location>
</feature>
<organism evidence="3 4">
    <name type="scientific">Microbacterium paludicola</name>
    <dbReference type="NCBI Taxonomy" id="300019"/>
    <lineage>
        <taxon>Bacteria</taxon>
        <taxon>Bacillati</taxon>
        <taxon>Actinomycetota</taxon>
        <taxon>Actinomycetes</taxon>
        <taxon>Micrococcales</taxon>
        <taxon>Microbacteriaceae</taxon>
        <taxon>Microbacterium</taxon>
    </lineage>
</organism>
<dbReference type="EMBL" id="SPQB01000024">
    <property type="protein sequence ID" value="TFU32518.1"/>
    <property type="molecule type" value="Genomic_DNA"/>
</dbReference>
<evidence type="ECO:0000256" key="1">
    <source>
        <dbReference type="SAM" id="MobiDB-lite"/>
    </source>
</evidence>
<keyword evidence="2" id="KW-1133">Transmembrane helix</keyword>
<feature type="transmembrane region" description="Helical" evidence="2">
    <location>
        <begin position="27"/>
        <end position="47"/>
    </location>
</feature>
<reference evidence="3 4" key="1">
    <citation type="submission" date="2019-03" db="EMBL/GenBank/DDBJ databases">
        <title>Diversity of the mouse oral microbiome.</title>
        <authorList>
            <person name="Joseph S."/>
            <person name="Aduse-Opoku J."/>
            <person name="Curtis M."/>
            <person name="Wade W."/>
            <person name="Hashim A."/>
        </authorList>
    </citation>
    <scope>NUCLEOTIDE SEQUENCE [LARGE SCALE GENOMIC DNA]</scope>
    <source>
        <strain evidence="3 4">P1012</strain>
    </source>
</reference>
<protein>
    <submittedName>
        <fullName evidence="3">DUF4012 domain-containing protein</fullName>
    </submittedName>
</protein>
<keyword evidence="4" id="KW-1185">Reference proteome</keyword>
<keyword evidence="2" id="KW-0472">Membrane</keyword>
<sequence>PPFDEPPAGRGSTATAERKPRRTGRTIGVVVVVVLVLLVLAAAWLAFRALTVKSELEQSRAIIGQVQHDERDLRDALGDLGDHAAAAASAAGDPVWRVAEIVPVAGDNLRGARLAAESLDVAVNDLGVPALGAFGGDGEGSAFSRVLPVLDSAAPEVVRLAGELADVQKSTALIGPVRDGVDQVAEVMGGAAPLIELLPEMLGANGPRNYLLVFQNNAETVGLGGSAASQSLVRADGGSIDIVRQADSGRYANDTPVDVEVPQSALDLYSDFLVKRINTSSSRPDFPTMARIVTEWWQRDIADDQIDGVLSVDPIGLARMLRATGPIQLATGDELTEDNAVDLLLNEAYVRWGPQETKHFADAFFASAAVSIFDKLAGGDFDLKDMAWAVGEGIDRGNIMFYSPHEDVQQVVEPLRLSGILPEDNVDATTIGVYFRDESASKIDYYMDSAIDVAERCTDGRRTFTTETTLHLDIDQAAADVLPEYVRSQTWGSSQFRTQVYVYGPPGTTVDSVSVDGRDVTLMRDDVQDLGRPVAWFQTYLAPTERATVTATFAAEDGEFGEVELRSTPMINKTDVELTSEGCGR</sequence>
<dbReference type="Pfam" id="PF13196">
    <property type="entry name" value="DUF4012"/>
    <property type="match status" value="1"/>
</dbReference>
<gene>
    <name evidence="3" type="ORF">E4U02_10485</name>
</gene>
<evidence type="ECO:0000313" key="3">
    <source>
        <dbReference type="EMBL" id="TFU32518.1"/>
    </source>
</evidence>
<dbReference type="OrthoDB" id="3203519at2"/>
<dbReference type="RefSeq" id="WP_135114785.1">
    <property type="nucleotide sequence ID" value="NZ_JADGLL010000024.1"/>
</dbReference>
<keyword evidence="2" id="KW-0812">Transmembrane</keyword>
<comment type="caution">
    <text evidence="3">The sequence shown here is derived from an EMBL/GenBank/DDBJ whole genome shotgun (WGS) entry which is preliminary data.</text>
</comment>
<feature type="region of interest" description="Disordered" evidence="1">
    <location>
        <begin position="1"/>
        <end position="20"/>
    </location>
</feature>
<evidence type="ECO:0000256" key="2">
    <source>
        <dbReference type="SAM" id="Phobius"/>
    </source>
</evidence>
<proteinExistence type="predicted"/>
<name>A0A4Y9FVE5_9MICO</name>
<dbReference type="Proteomes" id="UP000298358">
    <property type="component" value="Unassembled WGS sequence"/>
</dbReference>
<dbReference type="AlphaFoldDB" id="A0A4Y9FVE5"/>
<evidence type="ECO:0000313" key="4">
    <source>
        <dbReference type="Proteomes" id="UP000298358"/>
    </source>
</evidence>